<dbReference type="GO" id="GO:0016887">
    <property type="term" value="F:ATP hydrolysis activity"/>
    <property type="evidence" value="ECO:0007669"/>
    <property type="project" value="InterPro"/>
</dbReference>
<feature type="domain" description="ABC transporter" evidence="4">
    <location>
        <begin position="5"/>
        <end position="265"/>
    </location>
</feature>
<keyword evidence="2" id="KW-0067">ATP-binding</keyword>
<accession>A0A6J6AJ00</accession>
<sequence length="556" mass="59607">MSTSLRASDITVSFGPAVMLDHVSLTVEPGERWGVVGPNGVGKSTLLRTLAGLISPDSGQIIVTPHGAMVGYLSQEPERRADETVRAYLARRTGVTAASDALDATTAAMAAGEDDAGDAYSVALDTWLALGGADLDARIGKAWDELGLNVALLERPMSVLSGGEAARAGLAALILSRFDVYLLDEPTNDLDLDGLARLENFVTSISGSVVLVSHDRTFLERTITHVVELDEFKHTASTFAGGWTAYLTEREVAHKQAWTDFEEYDSKRSDLAGRSQREREWATQGVSKAKKKPNDGDKIQRNLKMNSSEQLAGKAARTDKQMERLVKVEKPREAWQLRLEIPLAARGGDVVARLAGAEVDYDSFHLGPIELQVSFGDRIAIVGLNGSGKSTLIASLLGRIPLSSGSQWMGPGVVIGELEQARNQLAGRNEDGTFSDATLLEVFMAATGLLVPEARTLLAKFNLAADHVNRPAASLSPGERTRGVLALLMANGANCLVLDEPTNHLDLPAIEQLEQALDTFGGTVLLVTHDRSLLDSVRITRTVTLEAGRIVSDLAT</sequence>
<dbReference type="InterPro" id="IPR003439">
    <property type="entry name" value="ABC_transporter-like_ATP-bd"/>
</dbReference>
<dbReference type="InterPro" id="IPR027417">
    <property type="entry name" value="P-loop_NTPase"/>
</dbReference>
<proteinExistence type="predicted"/>
<name>A0A6J6AJ00_9ZZZZ</name>
<dbReference type="GO" id="GO:0005524">
    <property type="term" value="F:ATP binding"/>
    <property type="evidence" value="ECO:0007669"/>
    <property type="project" value="UniProtKB-KW"/>
</dbReference>
<keyword evidence="1" id="KW-0547">Nucleotide-binding</keyword>
<dbReference type="InterPro" id="IPR017871">
    <property type="entry name" value="ABC_transporter-like_CS"/>
</dbReference>
<evidence type="ECO:0000313" key="5">
    <source>
        <dbReference type="EMBL" id="CAB4368508.1"/>
    </source>
</evidence>
<evidence type="ECO:0000256" key="1">
    <source>
        <dbReference type="ARBA" id="ARBA00022741"/>
    </source>
</evidence>
<feature type="domain" description="ABC transporter" evidence="4">
    <location>
        <begin position="345"/>
        <end position="554"/>
    </location>
</feature>
<dbReference type="CDD" id="cd03221">
    <property type="entry name" value="ABCF_EF-3"/>
    <property type="match status" value="2"/>
</dbReference>
<dbReference type="SUPFAM" id="SSF52540">
    <property type="entry name" value="P-loop containing nucleoside triphosphate hydrolases"/>
    <property type="match status" value="2"/>
</dbReference>
<dbReference type="EMBL" id="CAETWZ010000175">
    <property type="protein sequence ID" value="CAB4368508.1"/>
    <property type="molecule type" value="Genomic_DNA"/>
</dbReference>
<protein>
    <submittedName>
        <fullName evidence="5">Unannotated protein</fullName>
    </submittedName>
</protein>
<dbReference type="PANTHER" id="PTHR42855:SF1">
    <property type="entry name" value="ABC TRANSPORTER DOMAIN-CONTAINING PROTEIN"/>
    <property type="match status" value="1"/>
</dbReference>
<dbReference type="AlphaFoldDB" id="A0A6J6AJ00"/>
<dbReference type="Pfam" id="PF00005">
    <property type="entry name" value="ABC_tran"/>
    <property type="match status" value="2"/>
</dbReference>
<reference evidence="5" key="1">
    <citation type="submission" date="2020-05" db="EMBL/GenBank/DDBJ databases">
        <authorList>
            <person name="Chiriac C."/>
            <person name="Salcher M."/>
            <person name="Ghai R."/>
            <person name="Kavagutti S V."/>
        </authorList>
    </citation>
    <scope>NUCLEOTIDE SEQUENCE</scope>
</reference>
<evidence type="ECO:0000256" key="2">
    <source>
        <dbReference type="ARBA" id="ARBA00022840"/>
    </source>
</evidence>
<dbReference type="SMART" id="SM00382">
    <property type="entry name" value="AAA"/>
    <property type="match status" value="2"/>
</dbReference>
<feature type="region of interest" description="Disordered" evidence="3">
    <location>
        <begin position="269"/>
        <end position="298"/>
    </location>
</feature>
<feature type="compositionally biased region" description="Basic and acidic residues" evidence="3">
    <location>
        <begin position="269"/>
        <end position="281"/>
    </location>
</feature>
<evidence type="ECO:0000256" key="3">
    <source>
        <dbReference type="SAM" id="MobiDB-lite"/>
    </source>
</evidence>
<dbReference type="PANTHER" id="PTHR42855">
    <property type="entry name" value="ABC TRANSPORTER ATP-BINDING SUBUNIT"/>
    <property type="match status" value="1"/>
</dbReference>
<gene>
    <name evidence="5" type="ORF">UFOPK4179_01311</name>
</gene>
<organism evidence="5">
    <name type="scientific">freshwater metagenome</name>
    <dbReference type="NCBI Taxonomy" id="449393"/>
    <lineage>
        <taxon>unclassified sequences</taxon>
        <taxon>metagenomes</taxon>
        <taxon>ecological metagenomes</taxon>
    </lineage>
</organism>
<dbReference type="PROSITE" id="PS00211">
    <property type="entry name" value="ABC_TRANSPORTER_1"/>
    <property type="match status" value="1"/>
</dbReference>
<dbReference type="InterPro" id="IPR051309">
    <property type="entry name" value="ABCF_ATPase"/>
</dbReference>
<dbReference type="Gene3D" id="3.40.50.300">
    <property type="entry name" value="P-loop containing nucleotide triphosphate hydrolases"/>
    <property type="match status" value="2"/>
</dbReference>
<dbReference type="FunFam" id="3.40.50.300:FF:000011">
    <property type="entry name" value="Putative ABC transporter ATP-binding component"/>
    <property type="match status" value="1"/>
</dbReference>
<dbReference type="InterPro" id="IPR003593">
    <property type="entry name" value="AAA+_ATPase"/>
</dbReference>
<evidence type="ECO:0000259" key="4">
    <source>
        <dbReference type="PROSITE" id="PS50893"/>
    </source>
</evidence>
<dbReference type="PROSITE" id="PS50893">
    <property type="entry name" value="ABC_TRANSPORTER_2"/>
    <property type="match status" value="2"/>
</dbReference>